<evidence type="ECO:0000313" key="2">
    <source>
        <dbReference type="Proteomes" id="UP000013961"/>
    </source>
</evidence>
<organism evidence="1 2">
    <name type="scientific">Mycobacteroides abscessus subsp. bolletii 50594</name>
    <dbReference type="NCBI Taxonomy" id="1303024"/>
    <lineage>
        <taxon>Bacteria</taxon>
        <taxon>Bacillati</taxon>
        <taxon>Actinomycetota</taxon>
        <taxon>Actinomycetes</taxon>
        <taxon>Mycobacteriales</taxon>
        <taxon>Mycobacteriaceae</taxon>
        <taxon>Mycobacteroides</taxon>
        <taxon>Mycobacteroides abscessus</taxon>
    </lineage>
</organism>
<dbReference type="KEGG" id="mabb:MASS_0265"/>
<name>A0AB33A546_9MYCO</name>
<dbReference type="EMBL" id="CP004374">
    <property type="protein sequence ID" value="AGM26867.1"/>
    <property type="molecule type" value="Genomic_DNA"/>
</dbReference>
<protein>
    <submittedName>
        <fullName evidence="1">Uncharacterized protein</fullName>
    </submittedName>
</protein>
<reference evidence="1 2" key="1">
    <citation type="journal article" date="2013" name="Genome Announc.">
        <title>Complete Genome Sequence of Mycobacterium massiliense Clinical Strain Asan 50594, Belonging to the Type II Genotype.</title>
        <authorList>
            <person name="Kim B.J."/>
            <person name="Kim B.R."/>
            <person name="Hong S.H."/>
            <person name="Seok S.H."/>
            <person name="Kook Y.H."/>
            <person name="Kim B.J."/>
        </authorList>
    </citation>
    <scope>NUCLEOTIDE SEQUENCE [LARGE SCALE GENOMIC DNA]</scope>
    <source>
        <strain evidence="1 2">50594</strain>
    </source>
</reference>
<accession>A0AB33A546</accession>
<dbReference type="InterPro" id="IPR055679">
    <property type="entry name" value="DUF7255"/>
</dbReference>
<dbReference type="AlphaFoldDB" id="A0AB33A546"/>
<dbReference type="Pfam" id="PF23913">
    <property type="entry name" value="DUF7255"/>
    <property type="match status" value="1"/>
</dbReference>
<sequence length="179" mass="19888">MPSYYTGGWDIELPDGRKVELDETQHFNRYRVISLQQEWARELPWRGEYLDYSRRFEFVCWRVSSGGGGWTNPSAEEMFGSAGTGGVLEGAGSPRWRQRALYDATKDIAALHGAVRLARLSVWDSVDGVLLGNTLAGLAGVDKEALIGLLVSLRLGWGLSMTCVGLVPNPEPHAREIWH</sequence>
<dbReference type="Proteomes" id="UP000013961">
    <property type="component" value="Chromosome"/>
</dbReference>
<gene>
    <name evidence="1" type="ORF">MASS_0265</name>
</gene>
<proteinExistence type="predicted"/>
<evidence type="ECO:0000313" key="1">
    <source>
        <dbReference type="EMBL" id="AGM26867.1"/>
    </source>
</evidence>